<dbReference type="OrthoDB" id="9814202at2"/>
<dbReference type="Proteomes" id="UP000219439">
    <property type="component" value="Unassembled WGS sequence"/>
</dbReference>
<dbReference type="InterPro" id="IPR000014">
    <property type="entry name" value="PAS"/>
</dbReference>
<dbReference type="InterPro" id="IPR001633">
    <property type="entry name" value="EAL_dom"/>
</dbReference>
<feature type="domain" description="GGDEF" evidence="2">
    <location>
        <begin position="280"/>
        <end position="412"/>
    </location>
</feature>
<dbReference type="SMART" id="SM00267">
    <property type="entry name" value="GGDEF"/>
    <property type="match status" value="1"/>
</dbReference>
<dbReference type="SMART" id="SM00052">
    <property type="entry name" value="EAL"/>
    <property type="match status" value="1"/>
</dbReference>
<evidence type="ECO:0000313" key="4">
    <source>
        <dbReference type="Proteomes" id="UP000219439"/>
    </source>
</evidence>
<dbReference type="PROSITE" id="PS50887">
    <property type="entry name" value="GGDEF"/>
    <property type="match status" value="1"/>
</dbReference>
<dbReference type="PROSITE" id="PS50883">
    <property type="entry name" value="EAL"/>
    <property type="match status" value="1"/>
</dbReference>
<dbReference type="CDD" id="cd01948">
    <property type="entry name" value="EAL"/>
    <property type="match status" value="1"/>
</dbReference>
<dbReference type="SUPFAM" id="SSF55785">
    <property type="entry name" value="PYP-like sensor domain (PAS domain)"/>
    <property type="match status" value="2"/>
</dbReference>
<feature type="domain" description="EAL" evidence="1">
    <location>
        <begin position="421"/>
        <end position="671"/>
    </location>
</feature>
<sequence>MSDICPTACCIKDDAFNIQSVLNLTTPLWVFDIDHSHVVWANDAAVELWHADNQEDLYKRDMGADMSASIAERLRQYQSDFIADKKTFSEVWTLYPNGHPHTYRVMFRGYVMSDGRMGMLCEAKAEEQETPERLRSAEALNHIPIAISLFSKEGIPLYTNAAARSIYGSSTIPLKERFVDQSTHTDLVAQLERKQNATLISQVWTEQGIRWHEISARNCHDAVSGNPAYILSEVDVTELKDNEHKVRYLAHHDTLTGLYNRNYVQLAFPELLSSAKQSNLDMAMMLIDLDKFKTINDTLGHASGDQLLMHVSQILEQQVGSAGHIARLGGDEFIILIPMRDKNELNQLCHHLLKAIATDCHIEDHRLSSKASIGVSLFPEHGDDLATLMKHADLALYDSKDRGRNTFSFFRPALQMAVLKQRSLERDLIQATQRKEFLLHYQPRVCCRTNEVRSIEALLRWNHPNRGVLLPGHFVDTLEETGLIHDVGTWVAEQVGHDQRTLTRAGFDIPVSINVSPKQFDDHDLCHELVAALAQSNCPTDRIELEITESMLMGDKRNAKATLSKLRAEGFSISIDDFGTGYSNLAYIQDYPISCLKIDRSFINAIDKQAPVVNLVLSLCRLTDITAIAEGVETPEQLQWLEENKCDQYQGFIFSRPIPLMEMEKLLQDPPNLLYPHRQENEDCAHSLKAAIETPNDPAIELYQSRK</sequence>
<dbReference type="InterPro" id="IPR035919">
    <property type="entry name" value="EAL_sf"/>
</dbReference>
<dbReference type="PANTHER" id="PTHR44757">
    <property type="entry name" value="DIGUANYLATE CYCLASE DGCP"/>
    <property type="match status" value="1"/>
</dbReference>
<dbReference type="SUPFAM" id="SSF55073">
    <property type="entry name" value="Nucleotide cyclase"/>
    <property type="match status" value="1"/>
</dbReference>
<dbReference type="PANTHER" id="PTHR44757:SF2">
    <property type="entry name" value="BIOFILM ARCHITECTURE MAINTENANCE PROTEIN MBAA"/>
    <property type="match status" value="1"/>
</dbReference>
<organism evidence="3 4">
    <name type="scientific">Cohaesibacter gelatinilyticus</name>
    <dbReference type="NCBI Taxonomy" id="372072"/>
    <lineage>
        <taxon>Bacteria</taxon>
        <taxon>Pseudomonadati</taxon>
        <taxon>Pseudomonadota</taxon>
        <taxon>Alphaproteobacteria</taxon>
        <taxon>Hyphomicrobiales</taxon>
        <taxon>Cohaesibacteraceae</taxon>
    </lineage>
</organism>
<dbReference type="SUPFAM" id="SSF141868">
    <property type="entry name" value="EAL domain-like"/>
    <property type="match status" value="1"/>
</dbReference>
<dbReference type="Pfam" id="PF00990">
    <property type="entry name" value="GGDEF"/>
    <property type="match status" value="1"/>
</dbReference>
<dbReference type="GO" id="GO:0003824">
    <property type="term" value="F:catalytic activity"/>
    <property type="evidence" value="ECO:0007669"/>
    <property type="project" value="UniProtKB-ARBA"/>
</dbReference>
<dbReference type="InterPro" id="IPR052155">
    <property type="entry name" value="Biofilm_reg_signaling"/>
</dbReference>
<dbReference type="InterPro" id="IPR000160">
    <property type="entry name" value="GGDEF_dom"/>
</dbReference>
<accession>A0A285NES8</accession>
<dbReference type="InterPro" id="IPR035965">
    <property type="entry name" value="PAS-like_dom_sf"/>
</dbReference>
<dbReference type="NCBIfam" id="TIGR00254">
    <property type="entry name" value="GGDEF"/>
    <property type="match status" value="1"/>
</dbReference>
<protein>
    <submittedName>
        <fullName evidence="3">Diguanylate cyclase/phosphodiesterase</fullName>
    </submittedName>
</protein>
<proteinExistence type="predicted"/>
<dbReference type="Gene3D" id="3.30.70.270">
    <property type="match status" value="1"/>
</dbReference>
<gene>
    <name evidence="3" type="ORF">SAMN06265368_0412</name>
</gene>
<evidence type="ECO:0000259" key="2">
    <source>
        <dbReference type="PROSITE" id="PS50887"/>
    </source>
</evidence>
<dbReference type="RefSeq" id="WP_097151739.1">
    <property type="nucleotide sequence ID" value="NZ_OBEL01000001.1"/>
</dbReference>
<dbReference type="CDD" id="cd01949">
    <property type="entry name" value="GGDEF"/>
    <property type="match status" value="1"/>
</dbReference>
<dbReference type="SMART" id="SM00091">
    <property type="entry name" value="PAS"/>
    <property type="match status" value="2"/>
</dbReference>
<dbReference type="Gene3D" id="3.20.20.450">
    <property type="entry name" value="EAL domain"/>
    <property type="match status" value="1"/>
</dbReference>
<dbReference type="InterPro" id="IPR043128">
    <property type="entry name" value="Rev_trsase/Diguanyl_cyclase"/>
</dbReference>
<dbReference type="EMBL" id="OBEL01000001">
    <property type="protein sequence ID" value="SNZ06416.1"/>
    <property type="molecule type" value="Genomic_DNA"/>
</dbReference>
<evidence type="ECO:0000313" key="3">
    <source>
        <dbReference type="EMBL" id="SNZ06416.1"/>
    </source>
</evidence>
<keyword evidence="4" id="KW-1185">Reference proteome</keyword>
<reference evidence="3 4" key="1">
    <citation type="submission" date="2017-09" db="EMBL/GenBank/DDBJ databases">
        <authorList>
            <person name="Ehlers B."/>
            <person name="Leendertz F.H."/>
        </authorList>
    </citation>
    <scope>NUCLEOTIDE SEQUENCE [LARGE SCALE GENOMIC DNA]</scope>
    <source>
        <strain evidence="3 4">DSM 18289</strain>
    </source>
</reference>
<dbReference type="InterPro" id="IPR029787">
    <property type="entry name" value="Nucleotide_cyclase"/>
</dbReference>
<name>A0A285NES8_9HYPH</name>
<dbReference type="AlphaFoldDB" id="A0A285NES8"/>
<dbReference type="FunFam" id="3.30.70.270:FF:000001">
    <property type="entry name" value="Diguanylate cyclase domain protein"/>
    <property type="match status" value="1"/>
</dbReference>
<evidence type="ECO:0000259" key="1">
    <source>
        <dbReference type="PROSITE" id="PS50883"/>
    </source>
</evidence>
<dbReference type="Pfam" id="PF00563">
    <property type="entry name" value="EAL"/>
    <property type="match status" value="1"/>
</dbReference>